<dbReference type="GO" id="GO:0008775">
    <property type="term" value="F:acetate CoA-transferase activity"/>
    <property type="evidence" value="ECO:0007669"/>
    <property type="project" value="InterPro"/>
</dbReference>
<dbReference type="InterPro" id="IPR003702">
    <property type="entry name" value="ActCoA_hydro_N"/>
</dbReference>
<gene>
    <name evidence="5" type="ORF">CWD77_02795</name>
</gene>
<dbReference type="OrthoDB" id="9801795at2"/>
<comment type="similarity">
    <text evidence="1">Belongs to the acetyl-CoA hydrolase/transferase family.</text>
</comment>
<dbReference type="GO" id="GO:0006083">
    <property type="term" value="P:acetate metabolic process"/>
    <property type="evidence" value="ECO:0007669"/>
    <property type="project" value="InterPro"/>
</dbReference>
<feature type="domain" description="Acetyl-CoA hydrolase/transferase N-terminal" evidence="3">
    <location>
        <begin position="11"/>
        <end position="173"/>
    </location>
</feature>
<evidence type="ECO:0000313" key="5">
    <source>
        <dbReference type="EMBL" id="PKD44412.1"/>
    </source>
</evidence>
<dbReference type="Gene3D" id="3.40.1080.10">
    <property type="entry name" value="Glutaconate Coenzyme A-transferase"/>
    <property type="match status" value="1"/>
</dbReference>
<dbReference type="InterPro" id="IPR046433">
    <property type="entry name" value="ActCoA_hydro"/>
</dbReference>
<dbReference type="Gene3D" id="3.40.1080.20">
    <property type="entry name" value="Acetyl-CoA hydrolase/transferase C-terminal domain"/>
    <property type="match status" value="1"/>
</dbReference>
<evidence type="ECO:0000259" key="4">
    <source>
        <dbReference type="Pfam" id="PF13336"/>
    </source>
</evidence>
<dbReference type="SUPFAM" id="SSF100950">
    <property type="entry name" value="NagB/RpiA/CoA transferase-like"/>
    <property type="match status" value="2"/>
</dbReference>
<evidence type="ECO:0000256" key="1">
    <source>
        <dbReference type="ARBA" id="ARBA00009632"/>
    </source>
</evidence>
<dbReference type="InterPro" id="IPR037171">
    <property type="entry name" value="NagB/RpiA_transferase-like"/>
</dbReference>
<feature type="domain" description="Acetyl-CoA hydrolase/transferase C-terminal" evidence="4">
    <location>
        <begin position="264"/>
        <end position="415"/>
    </location>
</feature>
<dbReference type="Gene3D" id="3.30.750.70">
    <property type="entry name" value="4-hydroxybutyrate coenzyme like domains"/>
    <property type="match status" value="1"/>
</dbReference>
<dbReference type="AlphaFoldDB" id="A0A2N0VJQ4"/>
<name>A0A2N0VJQ4_9BACT</name>
<keyword evidence="2 5" id="KW-0808">Transferase</keyword>
<evidence type="ECO:0000259" key="3">
    <source>
        <dbReference type="Pfam" id="PF02550"/>
    </source>
</evidence>
<protein>
    <submittedName>
        <fullName evidence="5">4-hydroxybutyrate CoA-transferase</fullName>
    </submittedName>
</protein>
<dbReference type="PANTHER" id="PTHR21432:SF20">
    <property type="entry name" value="ACETYL-COA HYDROLASE"/>
    <property type="match status" value="1"/>
</dbReference>
<dbReference type="InterPro" id="IPR026888">
    <property type="entry name" value="AcetylCoA_hyd_C"/>
</dbReference>
<dbReference type="PANTHER" id="PTHR21432">
    <property type="entry name" value="ACETYL-COA HYDROLASE-RELATED"/>
    <property type="match status" value="1"/>
</dbReference>
<evidence type="ECO:0000256" key="2">
    <source>
        <dbReference type="ARBA" id="ARBA00022679"/>
    </source>
</evidence>
<evidence type="ECO:0000313" key="6">
    <source>
        <dbReference type="Proteomes" id="UP000233398"/>
    </source>
</evidence>
<dbReference type="Pfam" id="PF02550">
    <property type="entry name" value="AcetylCoA_hydro"/>
    <property type="match status" value="1"/>
</dbReference>
<organism evidence="5 6">
    <name type="scientific">Rhodohalobacter barkolensis</name>
    <dbReference type="NCBI Taxonomy" id="2053187"/>
    <lineage>
        <taxon>Bacteria</taxon>
        <taxon>Pseudomonadati</taxon>
        <taxon>Balneolota</taxon>
        <taxon>Balneolia</taxon>
        <taxon>Balneolales</taxon>
        <taxon>Balneolaceae</taxon>
        <taxon>Rhodohalobacter</taxon>
    </lineage>
</organism>
<proteinExistence type="inferred from homology"/>
<dbReference type="Proteomes" id="UP000233398">
    <property type="component" value="Unassembled WGS sequence"/>
</dbReference>
<comment type="caution">
    <text evidence="5">The sequence shown here is derived from an EMBL/GenBank/DDBJ whole genome shotgun (WGS) entry which is preliminary data.</text>
</comment>
<dbReference type="InterPro" id="IPR038460">
    <property type="entry name" value="AcetylCoA_hyd_C_sf"/>
</dbReference>
<sequence length="423" mass="46062">MKYLPSEEAVKSIQSKDKVYIHTAAAAPLQLIKAMTDRHSELRDVNIYHLHTEGPAPYVHPDFKDSFNTRAFFVAGNVRNAIKEGYADYIPIFLSEVPHLFNRGIIKLDVALVQVSPPDKHGFCSMGVSVDASRAAVNNATTVIAQINPNMPRTHGDGIIHQDEIDIGVEVDDPLPEHAPADLSDVELKIGRNCASLIEDGAALQMGIGSIPDAVLAALKNHKNLGVHTEMFSDGLISLVESGVINNSNKKIHPNRIVSSFAVGTRKLYDFMDDNPNLAMLDCAYVNDTAVIRRNPKVTAVNSAIEVDLTGQVCADSIGTYLYSGVGGQMDFIRGASLSERGKPIIALPSTTKRGANRIVPFLKQGAGVVTTRAHVHYVVTEYGVASLYGKGMKERATELINIAHPDHREMLDRAAHDRFKSL</sequence>
<dbReference type="Pfam" id="PF13336">
    <property type="entry name" value="AcetylCoA_hyd_C"/>
    <property type="match status" value="1"/>
</dbReference>
<keyword evidence="6" id="KW-1185">Reference proteome</keyword>
<accession>A0A2N0VJQ4</accession>
<dbReference type="EMBL" id="PISP01000001">
    <property type="protein sequence ID" value="PKD44412.1"/>
    <property type="molecule type" value="Genomic_DNA"/>
</dbReference>
<dbReference type="RefSeq" id="WP_101071704.1">
    <property type="nucleotide sequence ID" value="NZ_PISP01000001.1"/>
</dbReference>
<reference evidence="5 6" key="1">
    <citation type="submission" date="2017-11" db="EMBL/GenBank/DDBJ databases">
        <title>Rhodohalobacter 15182 sp. nov., isolated from a salt lake.</title>
        <authorList>
            <person name="Han S."/>
        </authorList>
    </citation>
    <scope>NUCLEOTIDE SEQUENCE [LARGE SCALE GENOMIC DNA]</scope>
    <source>
        <strain evidence="5 6">15182</strain>
    </source>
</reference>